<dbReference type="SUPFAM" id="SSF103642">
    <property type="entry name" value="Sec-C motif"/>
    <property type="match status" value="1"/>
</dbReference>
<dbReference type="EMBL" id="VDCQ01000108">
    <property type="protein sequence ID" value="TNJ56298.1"/>
    <property type="molecule type" value="Genomic_DNA"/>
</dbReference>
<organism evidence="1 2">
    <name type="scientific">Paenibacillus hemerocallicola</name>
    <dbReference type="NCBI Taxonomy" id="1172614"/>
    <lineage>
        <taxon>Bacteria</taxon>
        <taxon>Bacillati</taxon>
        <taxon>Bacillota</taxon>
        <taxon>Bacilli</taxon>
        <taxon>Bacillales</taxon>
        <taxon>Paenibacillaceae</taxon>
        <taxon>Paenibacillus</taxon>
    </lineage>
</organism>
<comment type="caution">
    <text evidence="1">The sequence shown here is derived from an EMBL/GenBank/DDBJ whole genome shotgun (WGS) entry which is preliminary data.</text>
</comment>
<protein>
    <recommendedName>
        <fullName evidence="3">Zinc chelation protein SecC</fullName>
    </recommendedName>
</protein>
<dbReference type="OrthoDB" id="9814022at2"/>
<keyword evidence="2" id="KW-1185">Reference proteome</keyword>
<dbReference type="PANTHER" id="PTHR33747">
    <property type="entry name" value="UPF0225 PROTEIN SCO1677"/>
    <property type="match status" value="1"/>
</dbReference>
<name>A0A5C4SVW0_9BACL</name>
<sequence length="402" mass="45905">MDKRLSSKDQNVLLNAVEEAKKTARQMEAKEEEKRWSAIEVPLTLGNGLARLTKQDLSTIRSNWNIRGASSLKKQELIAVMEQHASEALRPIWRRFDESRYEIVKHVAEKGGDAFLQLEPYQLDYFHKLGILFPGTYEENKTLAMPKEVVESFRANDDASLREAVRRNTEWIKLAQGLLHYYGVLSTGELYKLIGQHSEAEVDPVLCEPVLQEAESFYREIRVTRDEASDAWVWNPDKIRQEQKARSIVPLYPFTRVQLLRAGEAGFVERHASYTAFVEFLIKGYDLRREEADGYVEESVSIIRNGGTPASVLQALQQSFEMDRLEMVQQFMDRIVGLYNDTRQWYLKGHTPEELSTARSGPVPSKHGSSASVYDFATKKKVGRNDPCPCNSGKKYKKCCGG</sequence>
<dbReference type="RefSeq" id="WP_139607696.1">
    <property type="nucleotide sequence ID" value="NZ_VDCQ01000108.1"/>
</dbReference>
<evidence type="ECO:0000313" key="2">
    <source>
        <dbReference type="Proteomes" id="UP000307943"/>
    </source>
</evidence>
<accession>A0A5C4SVW0</accession>
<evidence type="ECO:0000313" key="1">
    <source>
        <dbReference type="EMBL" id="TNJ56298.1"/>
    </source>
</evidence>
<dbReference type="InterPro" id="IPR004027">
    <property type="entry name" value="SEC_C_motif"/>
</dbReference>
<dbReference type="Pfam" id="PF02810">
    <property type="entry name" value="SEC-C"/>
    <property type="match status" value="1"/>
</dbReference>
<proteinExistence type="predicted"/>
<gene>
    <name evidence="1" type="ORF">FE784_38975</name>
</gene>
<dbReference type="Proteomes" id="UP000307943">
    <property type="component" value="Unassembled WGS sequence"/>
</dbReference>
<dbReference type="Gene3D" id="3.10.450.50">
    <property type="match status" value="1"/>
</dbReference>
<evidence type="ECO:0008006" key="3">
    <source>
        <dbReference type="Google" id="ProtNLM"/>
    </source>
</evidence>
<dbReference type="AlphaFoldDB" id="A0A5C4SVW0"/>
<reference evidence="1 2" key="1">
    <citation type="submission" date="2019-05" db="EMBL/GenBank/DDBJ databases">
        <title>We sequenced the genome of Paenibacillus hemerocallicola KCTC 33185 for further insight into its adaptation and study the phylogeny of Paenibacillus.</title>
        <authorList>
            <person name="Narsing Rao M.P."/>
        </authorList>
    </citation>
    <scope>NUCLEOTIDE SEQUENCE [LARGE SCALE GENOMIC DNA]</scope>
    <source>
        <strain evidence="1 2">KCTC 33185</strain>
    </source>
</reference>
<dbReference type="PANTHER" id="PTHR33747:SF1">
    <property type="entry name" value="ADENYLATE CYCLASE-ASSOCIATED CAP C-TERMINAL DOMAIN-CONTAINING PROTEIN"/>
    <property type="match status" value="1"/>
</dbReference>